<keyword evidence="1" id="KW-0472">Membrane</keyword>
<evidence type="ECO:0000313" key="3">
    <source>
        <dbReference type="Proteomes" id="UP000324222"/>
    </source>
</evidence>
<name>A0A5B7HQC3_PORTR</name>
<comment type="caution">
    <text evidence="2">The sequence shown here is derived from an EMBL/GenBank/DDBJ whole genome shotgun (WGS) entry which is preliminary data.</text>
</comment>
<keyword evidence="3" id="KW-1185">Reference proteome</keyword>
<evidence type="ECO:0000256" key="1">
    <source>
        <dbReference type="SAM" id="Phobius"/>
    </source>
</evidence>
<dbReference type="AlphaFoldDB" id="A0A5B7HQC3"/>
<organism evidence="2 3">
    <name type="scientific">Portunus trituberculatus</name>
    <name type="common">Swimming crab</name>
    <name type="synonym">Neptunus trituberculatus</name>
    <dbReference type="NCBI Taxonomy" id="210409"/>
    <lineage>
        <taxon>Eukaryota</taxon>
        <taxon>Metazoa</taxon>
        <taxon>Ecdysozoa</taxon>
        <taxon>Arthropoda</taxon>
        <taxon>Crustacea</taxon>
        <taxon>Multicrustacea</taxon>
        <taxon>Malacostraca</taxon>
        <taxon>Eumalacostraca</taxon>
        <taxon>Eucarida</taxon>
        <taxon>Decapoda</taxon>
        <taxon>Pleocyemata</taxon>
        <taxon>Brachyura</taxon>
        <taxon>Eubrachyura</taxon>
        <taxon>Portunoidea</taxon>
        <taxon>Portunidae</taxon>
        <taxon>Portuninae</taxon>
        <taxon>Portunus</taxon>
    </lineage>
</organism>
<feature type="transmembrane region" description="Helical" evidence="1">
    <location>
        <begin position="21"/>
        <end position="40"/>
    </location>
</feature>
<dbReference type="EMBL" id="VSRR010034562">
    <property type="protein sequence ID" value="MPC72343.1"/>
    <property type="molecule type" value="Genomic_DNA"/>
</dbReference>
<accession>A0A5B7HQC3</accession>
<dbReference type="Proteomes" id="UP000324222">
    <property type="component" value="Unassembled WGS sequence"/>
</dbReference>
<proteinExistence type="predicted"/>
<protein>
    <recommendedName>
        <fullName evidence="4">Transmembrane protein</fullName>
    </recommendedName>
</protein>
<evidence type="ECO:0008006" key="4">
    <source>
        <dbReference type="Google" id="ProtNLM"/>
    </source>
</evidence>
<keyword evidence="1" id="KW-1133">Transmembrane helix</keyword>
<evidence type="ECO:0000313" key="2">
    <source>
        <dbReference type="EMBL" id="MPC72343.1"/>
    </source>
</evidence>
<gene>
    <name evidence="2" type="ORF">E2C01_066646</name>
</gene>
<keyword evidence="1" id="KW-0812">Transmembrane</keyword>
<sequence>MHQYKPKHTEPGQLHTYIWAHLQRIFLGSIFLLLSFTLSYECEKHPWSPSRRLVAGRLSSLPAGLNVSANFSDDDKYVCFHLVPPFYMEILAMKFVVSCVRVGCGGGVGNSGWVVRLHGLVTLRKVGRLGWEFCLSDTWQGGNDRLVRNPVLSIRY</sequence>
<reference evidence="2 3" key="1">
    <citation type="submission" date="2019-05" db="EMBL/GenBank/DDBJ databases">
        <title>Another draft genome of Portunus trituberculatus and its Hox gene families provides insights of decapod evolution.</title>
        <authorList>
            <person name="Jeong J.-H."/>
            <person name="Song I."/>
            <person name="Kim S."/>
            <person name="Choi T."/>
            <person name="Kim D."/>
            <person name="Ryu S."/>
            <person name="Kim W."/>
        </authorList>
    </citation>
    <scope>NUCLEOTIDE SEQUENCE [LARGE SCALE GENOMIC DNA]</scope>
    <source>
        <tissue evidence="2">Muscle</tissue>
    </source>
</reference>